<keyword evidence="1 4" id="KW-0371">Homeobox</keyword>
<feature type="domain" description="Homeobox" evidence="3">
    <location>
        <begin position="8"/>
        <end position="21"/>
    </location>
</feature>
<feature type="compositionally biased region" description="Polar residues" evidence="2">
    <location>
        <begin position="182"/>
        <end position="195"/>
    </location>
</feature>
<feature type="compositionally biased region" description="Polar residues" evidence="2">
    <location>
        <begin position="217"/>
        <end position="230"/>
    </location>
</feature>
<evidence type="ECO:0000313" key="4">
    <source>
        <dbReference type="EMBL" id="RWS16663.1"/>
    </source>
</evidence>
<dbReference type="Gene3D" id="1.10.10.60">
    <property type="entry name" value="Homeodomain-like"/>
    <property type="match status" value="1"/>
</dbReference>
<dbReference type="GO" id="GO:1990837">
    <property type="term" value="F:sequence-specific double-stranded DNA binding"/>
    <property type="evidence" value="ECO:0007669"/>
    <property type="project" value="TreeGrafter"/>
</dbReference>
<proteinExistence type="predicted"/>
<evidence type="ECO:0000313" key="5">
    <source>
        <dbReference type="Proteomes" id="UP000285301"/>
    </source>
</evidence>
<feature type="compositionally biased region" description="Basic and acidic residues" evidence="2">
    <location>
        <begin position="49"/>
        <end position="70"/>
    </location>
</feature>
<feature type="compositionally biased region" description="Polar residues" evidence="2">
    <location>
        <begin position="276"/>
        <end position="296"/>
    </location>
</feature>
<feature type="DNA-binding region" description="Homeobox" evidence="1">
    <location>
        <begin position="10"/>
        <end position="22"/>
    </location>
</feature>
<dbReference type="AlphaFoldDB" id="A0A3S3PJR7"/>
<evidence type="ECO:0000256" key="1">
    <source>
        <dbReference type="PROSITE-ProRule" id="PRU00108"/>
    </source>
</evidence>
<dbReference type="InterPro" id="IPR001356">
    <property type="entry name" value="HD"/>
</dbReference>
<keyword evidence="5" id="KW-1185">Reference proteome</keyword>
<protein>
    <submittedName>
        <fullName evidence="4">Homeobox protein unc-4-like protein</fullName>
    </submittedName>
</protein>
<comment type="caution">
    <text evidence="4">The sequence shown here is derived from an EMBL/GenBank/DDBJ whole genome shotgun (WGS) entry which is preliminary data.</text>
</comment>
<dbReference type="OrthoDB" id="6159439at2759"/>
<feature type="region of interest" description="Disordered" evidence="2">
    <location>
        <begin position="176"/>
        <end position="296"/>
    </location>
</feature>
<reference evidence="4 5" key="1">
    <citation type="journal article" date="2018" name="Gigascience">
        <title>Genomes of trombidid mites reveal novel predicted allergens and laterally-transferred genes associated with secondary metabolism.</title>
        <authorList>
            <person name="Dong X."/>
            <person name="Chaisiri K."/>
            <person name="Xia D."/>
            <person name="Armstrong S.D."/>
            <person name="Fang Y."/>
            <person name="Donnelly M.J."/>
            <person name="Kadowaki T."/>
            <person name="McGarry J.W."/>
            <person name="Darby A.C."/>
            <person name="Makepeace B.L."/>
        </authorList>
    </citation>
    <scope>NUCLEOTIDE SEQUENCE [LARGE SCALE GENOMIC DNA]</scope>
    <source>
        <strain evidence="4">UoL-WK</strain>
    </source>
</reference>
<dbReference type="PROSITE" id="PS50071">
    <property type="entry name" value="HOMEOBOX_2"/>
    <property type="match status" value="1"/>
</dbReference>
<dbReference type="CDD" id="cd00086">
    <property type="entry name" value="homeodomain"/>
    <property type="match status" value="1"/>
</dbReference>
<dbReference type="PANTHER" id="PTHR46799:SF2">
    <property type="entry name" value="HOMEOBOX DOMAIN-CONTAINING PROTEIN"/>
    <property type="match status" value="1"/>
</dbReference>
<feature type="region of interest" description="Disordered" evidence="2">
    <location>
        <begin position="15"/>
        <end position="85"/>
    </location>
</feature>
<comment type="subcellular location">
    <subcellularLocation>
        <location evidence="1">Nucleus</location>
    </subcellularLocation>
</comment>
<keyword evidence="1 4" id="KW-0238">DNA-binding</keyword>
<dbReference type="PANTHER" id="PTHR46799">
    <property type="entry name" value="HOMEOBOX PROTEIN UNC-4 HOMOLOG"/>
    <property type="match status" value="1"/>
</dbReference>
<dbReference type="EMBL" id="NCKU01000193">
    <property type="protein sequence ID" value="RWS16663.1"/>
    <property type="molecule type" value="Genomic_DNA"/>
</dbReference>
<sequence length="296" mass="33248">MYAWGSCNVWFQNRRAKWRKKENTKKGPGRPAHNAHPQTCSGDPIPPDEIVKRDRDKKEKKLRKQLERQSKRLQQSKLKPGVNTATLTEAIHQTLTELRAINSKKEAKDLVGSETYSLLVDTLNINVTEILSKVVPSVYQYQKHQNQSSDPSTTSSQSKTKYNSFSIENLLSNGNRDGKFLHSQSAGRQGKNDVTQPVGFFVSSSSPYSSEFHDETTNSSAADSYMSSPRPSSPELDVTDHEDIADNDIGPIDVSMPNRKRLQSEDECEDQRMEEQSLSNLMRTRSLSPATSVSSI</sequence>
<dbReference type="Proteomes" id="UP000285301">
    <property type="component" value="Unassembled WGS sequence"/>
</dbReference>
<accession>A0A3S3PJR7</accession>
<dbReference type="STRING" id="1965070.A0A3S3PJR7"/>
<dbReference type="GO" id="GO:0010468">
    <property type="term" value="P:regulation of gene expression"/>
    <property type="evidence" value="ECO:0007669"/>
    <property type="project" value="TreeGrafter"/>
</dbReference>
<dbReference type="GO" id="GO:0005634">
    <property type="term" value="C:nucleus"/>
    <property type="evidence" value="ECO:0007669"/>
    <property type="project" value="UniProtKB-SubCell"/>
</dbReference>
<organism evidence="4 5">
    <name type="scientific">Dinothrombium tinctorium</name>
    <dbReference type="NCBI Taxonomy" id="1965070"/>
    <lineage>
        <taxon>Eukaryota</taxon>
        <taxon>Metazoa</taxon>
        <taxon>Ecdysozoa</taxon>
        <taxon>Arthropoda</taxon>
        <taxon>Chelicerata</taxon>
        <taxon>Arachnida</taxon>
        <taxon>Acari</taxon>
        <taxon>Acariformes</taxon>
        <taxon>Trombidiformes</taxon>
        <taxon>Prostigmata</taxon>
        <taxon>Anystina</taxon>
        <taxon>Parasitengona</taxon>
        <taxon>Trombidioidea</taxon>
        <taxon>Trombidiidae</taxon>
        <taxon>Dinothrombium</taxon>
    </lineage>
</organism>
<evidence type="ECO:0000259" key="3">
    <source>
        <dbReference type="PROSITE" id="PS50071"/>
    </source>
</evidence>
<feature type="compositionally biased region" description="Polar residues" evidence="2">
    <location>
        <begin position="72"/>
        <end position="85"/>
    </location>
</feature>
<keyword evidence="1" id="KW-0539">Nucleus</keyword>
<evidence type="ECO:0000256" key="2">
    <source>
        <dbReference type="SAM" id="MobiDB-lite"/>
    </source>
</evidence>
<gene>
    <name evidence="4" type="ORF">B4U79_14913</name>
</gene>
<name>A0A3S3PJR7_9ACAR</name>